<reference evidence="2 3" key="1">
    <citation type="submission" date="2019-03" db="EMBL/GenBank/DDBJ databases">
        <title>Genomic Encyclopedia of Type Strains, Phase IV (KMG-IV): sequencing the most valuable type-strain genomes for metagenomic binning, comparative biology and taxonomic classification.</title>
        <authorList>
            <person name="Goeker M."/>
        </authorList>
    </citation>
    <scope>NUCLEOTIDE SEQUENCE [LARGE SCALE GENOMIC DNA]</scope>
    <source>
        <strain evidence="2 3">DSM 1837</strain>
    </source>
</reference>
<name>A0A4R2N0R1_9BURK</name>
<evidence type="ECO:0000313" key="3">
    <source>
        <dbReference type="Proteomes" id="UP000295182"/>
    </source>
</evidence>
<dbReference type="AlphaFoldDB" id="A0A4R2N0R1"/>
<feature type="compositionally biased region" description="Low complexity" evidence="1">
    <location>
        <begin position="75"/>
        <end position="91"/>
    </location>
</feature>
<comment type="caution">
    <text evidence="2">The sequence shown here is derived from an EMBL/GenBank/DDBJ whole genome shotgun (WGS) entry which is preliminary data.</text>
</comment>
<keyword evidence="3" id="KW-1185">Reference proteome</keyword>
<dbReference type="Proteomes" id="UP000295182">
    <property type="component" value="Unassembled WGS sequence"/>
</dbReference>
<feature type="region of interest" description="Disordered" evidence="1">
    <location>
        <begin position="129"/>
        <end position="163"/>
    </location>
</feature>
<protein>
    <submittedName>
        <fullName evidence="2">Uncharacterized protein</fullName>
    </submittedName>
</protein>
<feature type="compositionally biased region" description="Basic and acidic residues" evidence="1">
    <location>
        <begin position="136"/>
        <end position="146"/>
    </location>
</feature>
<dbReference type="EMBL" id="SLXH01000035">
    <property type="protein sequence ID" value="TCP12971.1"/>
    <property type="molecule type" value="Genomic_DNA"/>
</dbReference>
<sequence length="244" mass="26525">MAARRSRTACSTARGLPEGVGCGPGSARRQRRSPAHSGWACPWPDPRQGAADRPARSAARHGAGAACERKPHPPLCCAARRPCATPRAVPPSRHRPPHLAPRAASPQTRPTMAGVRRRVPALASRMPPFKAITPRTHPDATARDAPAEIASQSGGFRNQLPRRPRAMPHNPVALPACVPWDQQRAVGCQRRDHEASPSARQTKLAPFLDAGQRPVEWTMHRLRSRRRRHGCFAPVSPSPFQAVS</sequence>
<feature type="compositionally biased region" description="Low complexity" evidence="1">
    <location>
        <begin position="56"/>
        <end position="66"/>
    </location>
</feature>
<evidence type="ECO:0000256" key="1">
    <source>
        <dbReference type="SAM" id="MobiDB-lite"/>
    </source>
</evidence>
<feature type="region of interest" description="Disordered" evidence="1">
    <location>
        <begin position="1"/>
        <end position="113"/>
    </location>
</feature>
<accession>A0A4R2N0R1</accession>
<organism evidence="2 3">
    <name type="scientific">Simplicispira metamorpha</name>
    <dbReference type="NCBI Taxonomy" id="80881"/>
    <lineage>
        <taxon>Bacteria</taxon>
        <taxon>Pseudomonadati</taxon>
        <taxon>Pseudomonadota</taxon>
        <taxon>Betaproteobacteria</taxon>
        <taxon>Burkholderiales</taxon>
        <taxon>Comamonadaceae</taxon>
        <taxon>Simplicispira</taxon>
    </lineage>
</organism>
<gene>
    <name evidence="2" type="ORF">EV674_13527</name>
</gene>
<evidence type="ECO:0000313" key="2">
    <source>
        <dbReference type="EMBL" id="TCP12971.1"/>
    </source>
</evidence>
<proteinExistence type="predicted"/>